<evidence type="ECO:0000313" key="3">
    <source>
        <dbReference type="EMBL" id="MCK9793613.1"/>
    </source>
</evidence>
<protein>
    <submittedName>
        <fullName evidence="3">DUF58 domain-containing protein</fullName>
    </submittedName>
</protein>
<evidence type="ECO:0000256" key="1">
    <source>
        <dbReference type="SAM" id="MobiDB-lite"/>
    </source>
</evidence>
<comment type="caution">
    <text evidence="3">The sequence shown here is derived from an EMBL/GenBank/DDBJ whole genome shotgun (WGS) entry which is preliminary data.</text>
</comment>
<name>A0ABT0J292_9MICO</name>
<evidence type="ECO:0000259" key="2">
    <source>
        <dbReference type="Pfam" id="PF01882"/>
    </source>
</evidence>
<dbReference type="PANTHER" id="PTHR33608:SF14">
    <property type="entry name" value="POSSIBLE CONSERVED SECRETED PROTEIN"/>
    <property type="match status" value="1"/>
</dbReference>
<accession>A0ABT0J292</accession>
<dbReference type="InterPro" id="IPR002881">
    <property type="entry name" value="DUF58"/>
</dbReference>
<feature type="domain" description="DUF58" evidence="2">
    <location>
        <begin position="191"/>
        <end position="361"/>
    </location>
</feature>
<sequence length="435" mass="46905">MTGTVWRRTPQAAAAVGTGVLLLGLGLLVGRADVALLGAAPLVSALWPRRPVEPGKGTVVAVEPTADTTAPGALTALLRLDPPPGAELVHARVAAPGHRPTGMVLAASTRELPLTLSTVRTGPQRTFHVDARGYGVAGTTAEDPVSVTAPDRLVLPTAMPLGRVPVPRRLRGLTGPHTSRRLGDGSELRDVHPFAPGDRLHRIDWRTTARRSPDLETLYVRRTYATAEATAVLVVDSRDDVGPDLRTWRGTGAQRVDEPTSLDLARHAAASVAAALVNAGDRVGVDDLGRRRRPLPPAAGRRHLRRVLHALALSSPRGTPQRRLRAPQVPGDAIVYLFSTVLDDEPVELVRAWRATGHPVVLVDTLPDVRGAREEHMRLAWRVTRAERDDRLRRMAAEGVPVVRWAGDARREAALRLEALVRADERHHRGGVGAR</sequence>
<organism evidence="3 4">
    <name type="scientific">Isoptericola peretonis</name>
    <dbReference type="NCBI Taxonomy" id="2918523"/>
    <lineage>
        <taxon>Bacteria</taxon>
        <taxon>Bacillati</taxon>
        <taxon>Actinomycetota</taxon>
        <taxon>Actinomycetes</taxon>
        <taxon>Micrococcales</taxon>
        <taxon>Promicromonosporaceae</taxon>
        <taxon>Isoptericola</taxon>
    </lineage>
</organism>
<reference evidence="3 4" key="1">
    <citation type="submission" date="2022-02" db="EMBL/GenBank/DDBJ databases">
        <title>The car tank lid bacteriome: a reservoir of bacteria with potential in bioremediation of fuel.</title>
        <authorList>
            <person name="Vidal-Verdu A."/>
            <person name="Gomez-Martinez D."/>
            <person name="Latorre-Perez A."/>
            <person name="Pereto J."/>
            <person name="Porcar M."/>
        </authorList>
    </citation>
    <scope>NUCLEOTIDE SEQUENCE [LARGE SCALE GENOMIC DNA]</scope>
    <source>
        <strain evidence="3 4">4D.3</strain>
    </source>
</reference>
<evidence type="ECO:0000313" key="4">
    <source>
        <dbReference type="Proteomes" id="UP001651050"/>
    </source>
</evidence>
<dbReference type="PANTHER" id="PTHR33608">
    <property type="entry name" value="BLL2464 PROTEIN"/>
    <property type="match status" value="1"/>
</dbReference>
<proteinExistence type="predicted"/>
<dbReference type="RefSeq" id="WP_416343454.1">
    <property type="nucleotide sequence ID" value="NZ_JALQCY010000002.1"/>
</dbReference>
<feature type="compositionally biased region" description="Basic and acidic residues" evidence="1">
    <location>
        <begin position="181"/>
        <end position="190"/>
    </location>
</feature>
<dbReference type="Proteomes" id="UP001651050">
    <property type="component" value="Unassembled WGS sequence"/>
</dbReference>
<dbReference type="EMBL" id="JALQCY010000002">
    <property type="protein sequence ID" value="MCK9793613.1"/>
    <property type="molecule type" value="Genomic_DNA"/>
</dbReference>
<feature type="region of interest" description="Disordered" evidence="1">
    <location>
        <begin position="166"/>
        <end position="190"/>
    </location>
</feature>
<keyword evidence="4" id="KW-1185">Reference proteome</keyword>
<dbReference type="Pfam" id="PF01882">
    <property type="entry name" value="DUF58"/>
    <property type="match status" value="1"/>
</dbReference>
<gene>
    <name evidence="3" type="ORF">M1843_07635</name>
</gene>